<evidence type="ECO:0000313" key="3">
    <source>
        <dbReference type="Proteomes" id="UP001147752"/>
    </source>
</evidence>
<evidence type="ECO:0000313" key="2">
    <source>
        <dbReference type="EMBL" id="KAJ5372960.1"/>
    </source>
</evidence>
<name>A0A9W9S7U0_9EURO</name>
<dbReference type="EMBL" id="JAPZBT010000002">
    <property type="protein sequence ID" value="KAJ5372960.1"/>
    <property type="molecule type" value="Genomic_DNA"/>
</dbReference>
<proteinExistence type="predicted"/>
<gene>
    <name evidence="2" type="ORF">N7517_004966</name>
</gene>
<keyword evidence="3" id="KW-1185">Reference proteome</keyword>
<feature type="compositionally biased region" description="Acidic residues" evidence="1">
    <location>
        <begin position="128"/>
        <end position="144"/>
    </location>
</feature>
<feature type="region of interest" description="Disordered" evidence="1">
    <location>
        <begin position="115"/>
        <end position="174"/>
    </location>
</feature>
<feature type="region of interest" description="Disordered" evidence="1">
    <location>
        <begin position="18"/>
        <end position="64"/>
    </location>
</feature>
<evidence type="ECO:0000256" key="1">
    <source>
        <dbReference type="SAM" id="MobiDB-lite"/>
    </source>
</evidence>
<dbReference type="GeneID" id="81461879"/>
<accession>A0A9W9S7U0</accession>
<reference evidence="2" key="1">
    <citation type="submission" date="2022-12" db="EMBL/GenBank/DDBJ databases">
        <authorList>
            <person name="Petersen C."/>
        </authorList>
    </citation>
    <scope>NUCLEOTIDE SEQUENCE</scope>
    <source>
        <strain evidence="2">IBT 3081</strain>
    </source>
</reference>
<dbReference type="AlphaFoldDB" id="A0A9W9S7U0"/>
<protein>
    <submittedName>
        <fullName evidence="2">Uncharacterized protein</fullName>
    </submittedName>
</protein>
<feature type="compositionally biased region" description="Acidic residues" evidence="1">
    <location>
        <begin position="156"/>
        <end position="174"/>
    </location>
</feature>
<sequence length="174" mass="19658">MMQLLLYNHVDYMEYSTDASASKASKKDDKPSTNTPSPTGPQYDSVWYSPPLDDPSVGSRKNYHEKRVALRSLKSVKDRIDHDIAKVAGFLTETGHMDSSDDEDDSGAENVFSGFKLIKVGTEAEWEKGDEEEDEEDEQDDDVEGREQNGDGSHEEDPDEEELMEGEEEDERDE</sequence>
<dbReference type="OrthoDB" id="4360369at2759"/>
<feature type="compositionally biased region" description="Polar residues" evidence="1">
    <location>
        <begin position="32"/>
        <end position="42"/>
    </location>
</feature>
<reference evidence="2" key="2">
    <citation type="journal article" date="2023" name="IMA Fungus">
        <title>Comparative genomic study of the Penicillium genus elucidates a diverse pangenome and 15 lateral gene transfer events.</title>
        <authorList>
            <person name="Petersen C."/>
            <person name="Sorensen T."/>
            <person name="Nielsen M.R."/>
            <person name="Sondergaard T.E."/>
            <person name="Sorensen J.L."/>
            <person name="Fitzpatrick D.A."/>
            <person name="Frisvad J.C."/>
            <person name="Nielsen K.L."/>
        </authorList>
    </citation>
    <scope>NUCLEOTIDE SEQUENCE</scope>
    <source>
        <strain evidence="2">IBT 3081</strain>
    </source>
</reference>
<comment type="caution">
    <text evidence="2">The sequence shown here is derived from an EMBL/GenBank/DDBJ whole genome shotgun (WGS) entry which is preliminary data.</text>
</comment>
<feature type="compositionally biased region" description="Basic and acidic residues" evidence="1">
    <location>
        <begin position="145"/>
        <end position="155"/>
    </location>
</feature>
<organism evidence="2 3">
    <name type="scientific">Penicillium concentricum</name>
    <dbReference type="NCBI Taxonomy" id="293559"/>
    <lineage>
        <taxon>Eukaryota</taxon>
        <taxon>Fungi</taxon>
        <taxon>Dikarya</taxon>
        <taxon>Ascomycota</taxon>
        <taxon>Pezizomycotina</taxon>
        <taxon>Eurotiomycetes</taxon>
        <taxon>Eurotiomycetidae</taxon>
        <taxon>Eurotiales</taxon>
        <taxon>Aspergillaceae</taxon>
        <taxon>Penicillium</taxon>
    </lineage>
</organism>
<dbReference type="Proteomes" id="UP001147752">
    <property type="component" value="Unassembled WGS sequence"/>
</dbReference>
<dbReference type="RefSeq" id="XP_056578946.1">
    <property type="nucleotide sequence ID" value="XM_056722696.1"/>
</dbReference>